<reference evidence="2" key="2">
    <citation type="submission" date="2023-11" db="UniProtKB">
        <authorList>
            <consortium name="WormBaseParasite"/>
        </authorList>
    </citation>
    <scope>IDENTIFICATION</scope>
</reference>
<evidence type="ECO:0000313" key="1">
    <source>
        <dbReference type="Proteomes" id="UP000050795"/>
    </source>
</evidence>
<name>A0AA85JEU5_TRIRE</name>
<protein>
    <submittedName>
        <fullName evidence="2">Uncharacterized protein</fullName>
    </submittedName>
</protein>
<evidence type="ECO:0000313" key="2">
    <source>
        <dbReference type="WBParaSite" id="TREG1_16720.1"/>
    </source>
</evidence>
<sequence>MFNYGTTNDLYSKCAFFKVGKYNLGTDRSGVQLLIVKWIAWLRMYQILISSLKLSWKVRLDWDLYLSPI</sequence>
<reference evidence="1" key="1">
    <citation type="submission" date="2022-06" db="EMBL/GenBank/DDBJ databases">
        <authorList>
            <person name="Berger JAMES D."/>
            <person name="Berger JAMES D."/>
        </authorList>
    </citation>
    <scope>NUCLEOTIDE SEQUENCE [LARGE SCALE GENOMIC DNA]</scope>
</reference>
<dbReference type="Proteomes" id="UP000050795">
    <property type="component" value="Unassembled WGS sequence"/>
</dbReference>
<keyword evidence="1" id="KW-1185">Reference proteome</keyword>
<proteinExistence type="predicted"/>
<organism evidence="1 2">
    <name type="scientific">Trichobilharzia regenti</name>
    <name type="common">Nasal bird schistosome</name>
    <dbReference type="NCBI Taxonomy" id="157069"/>
    <lineage>
        <taxon>Eukaryota</taxon>
        <taxon>Metazoa</taxon>
        <taxon>Spiralia</taxon>
        <taxon>Lophotrochozoa</taxon>
        <taxon>Platyhelminthes</taxon>
        <taxon>Trematoda</taxon>
        <taxon>Digenea</taxon>
        <taxon>Strigeidida</taxon>
        <taxon>Schistosomatoidea</taxon>
        <taxon>Schistosomatidae</taxon>
        <taxon>Trichobilharzia</taxon>
    </lineage>
</organism>
<dbReference type="AlphaFoldDB" id="A0AA85JEU5"/>
<dbReference type="WBParaSite" id="TREG1_16720.1">
    <property type="protein sequence ID" value="TREG1_16720.1"/>
    <property type="gene ID" value="TREG1_16720"/>
</dbReference>
<accession>A0AA85JEU5</accession>